<protein>
    <submittedName>
        <fullName evidence="9">ABC transporter permease</fullName>
    </submittedName>
</protein>
<evidence type="ECO:0000256" key="4">
    <source>
        <dbReference type="ARBA" id="ARBA00022692"/>
    </source>
</evidence>
<dbReference type="KEGG" id="acht:bsdcttw_20770"/>
<feature type="domain" description="ABC transmembrane type-1" evidence="8">
    <location>
        <begin position="79"/>
        <end position="291"/>
    </location>
</feature>
<dbReference type="RefSeq" id="WP_185259318.1">
    <property type="nucleotide sequence ID" value="NZ_AP023368.1"/>
</dbReference>
<evidence type="ECO:0000256" key="6">
    <source>
        <dbReference type="ARBA" id="ARBA00023136"/>
    </source>
</evidence>
<dbReference type="AlphaFoldDB" id="A0A7I8DRX9"/>
<evidence type="ECO:0000313" key="9">
    <source>
        <dbReference type="EMBL" id="BCJ99036.1"/>
    </source>
</evidence>
<dbReference type="PROSITE" id="PS50928">
    <property type="entry name" value="ABC_TM1"/>
    <property type="match status" value="1"/>
</dbReference>
<dbReference type="SUPFAM" id="SSF161098">
    <property type="entry name" value="MetI-like"/>
    <property type="match status" value="1"/>
</dbReference>
<reference evidence="9 10" key="2">
    <citation type="submission" date="2020-08" db="EMBL/GenBank/DDBJ databases">
        <authorList>
            <person name="Ueki A."/>
            <person name="Tonouchi A."/>
        </authorList>
    </citation>
    <scope>NUCLEOTIDE SEQUENCE [LARGE SCALE GENOMIC DNA]</scope>
    <source>
        <strain evidence="9 10">CTTW</strain>
    </source>
</reference>
<dbReference type="InterPro" id="IPR000515">
    <property type="entry name" value="MetI-like"/>
</dbReference>
<gene>
    <name evidence="9" type="ORF">bsdcttw_20770</name>
</gene>
<dbReference type="GO" id="GO:0005886">
    <property type="term" value="C:plasma membrane"/>
    <property type="evidence" value="ECO:0007669"/>
    <property type="project" value="UniProtKB-SubCell"/>
</dbReference>
<dbReference type="Pfam" id="PF00528">
    <property type="entry name" value="BPD_transp_1"/>
    <property type="match status" value="1"/>
</dbReference>
<feature type="transmembrane region" description="Helical" evidence="7">
    <location>
        <begin position="265"/>
        <end position="295"/>
    </location>
</feature>
<dbReference type="Proteomes" id="UP000515703">
    <property type="component" value="Chromosome"/>
</dbReference>
<evidence type="ECO:0000259" key="8">
    <source>
        <dbReference type="PROSITE" id="PS50928"/>
    </source>
</evidence>
<evidence type="ECO:0000256" key="7">
    <source>
        <dbReference type="RuleBase" id="RU363032"/>
    </source>
</evidence>
<evidence type="ECO:0000256" key="5">
    <source>
        <dbReference type="ARBA" id="ARBA00022989"/>
    </source>
</evidence>
<dbReference type="Gene3D" id="1.10.3720.10">
    <property type="entry name" value="MetI-like"/>
    <property type="match status" value="1"/>
</dbReference>
<dbReference type="InterPro" id="IPR051393">
    <property type="entry name" value="ABC_transporter_permease"/>
</dbReference>
<accession>A0A7I8DRX9</accession>
<evidence type="ECO:0000256" key="1">
    <source>
        <dbReference type="ARBA" id="ARBA00004651"/>
    </source>
</evidence>
<comment type="subcellular location">
    <subcellularLocation>
        <location evidence="1 7">Cell membrane</location>
        <topology evidence="1 7">Multi-pass membrane protein</topology>
    </subcellularLocation>
</comment>
<dbReference type="PANTHER" id="PTHR30193:SF37">
    <property type="entry name" value="INNER MEMBRANE ABC TRANSPORTER PERMEASE PROTEIN YCJO"/>
    <property type="match status" value="1"/>
</dbReference>
<evidence type="ECO:0000256" key="2">
    <source>
        <dbReference type="ARBA" id="ARBA00022448"/>
    </source>
</evidence>
<dbReference type="InterPro" id="IPR035906">
    <property type="entry name" value="MetI-like_sf"/>
</dbReference>
<feature type="transmembrane region" description="Helical" evidence="7">
    <location>
        <begin position="83"/>
        <end position="106"/>
    </location>
</feature>
<evidence type="ECO:0000256" key="3">
    <source>
        <dbReference type="ARBA" id="ARBA00022475"/>
    </source>
</evidence>
<proteinExistence type="inferred from homology"/>
<keyword evidence="4 7" id="KW-0812">Transmembrane</keyword>
<keyword evidence="5 7" id="KW-1133">Transmembrane helix</keyword>
<keyword evidence="6 7" id="KW-0472">Membrane</keyword>
<dbReference type="EMBL" id="AP023368">
    <property type="protein sequence ID" value="BCJ99036.1"/>
    <property type="molecule type" value="Genomic_DNA"/>
</dbReference>
<feature type="transmembrane region" description="Helical" evidence="7">
    <location>
        <begin position="21"/>
        <end position="48"/>
    </location>
</feature>
<dbReference type="GO" id="GO:0055085">
    <property type="term" value="P:transmembrane transport"/>
    <property type="evidence" value="ECO:0007669"/>
    <property type="project" value="InterPro"/>
</dbReference>
<feature type="transmembrane region" description="Helical" evidence="7">
    <location>
        <begin position="222"/>
        <end position="245"/>
    </location>
</feature>
<feature type="transmembrane region" description="Helical" evidence="7">
    <location>
        <begin position="157"/>
        <end position="175"/>
    </location>
</feature>
<keyword evidence="2 7" id="KW-0813">Transport</keyword>
<evidence type="ECO:0000313" key="10">
    <source>
        <dbReference type="Proteomes" id="UP000515703"/>
    </source>
</evidence>
<dbReference type="CDD" id="cd06261">
    <property type="entry name" value="TM_PBP2"/>
    <property type="match status" value="1"/>
</dbReference>
<keyword evidence="3" id="KW-1003">Cell membrane</keyword>
<name>A0A7I8DRX9_9FIRM</name>
<dbReference type="PANTHER" id="PTHR30193">
    <property type="entry name" value="ABC TRANSPORTER PERMEASE PROTEIN"/>
    <property type="match status" value="1"/>
</dbReference>
<organism evidence="9 10">
    <name type="scientific">Anaerocolumna chitinilytica</name>
    <dbReference type="NCBI Taxonomy" id="1727145"/>
    <lineage>
        <taxon>Bacteria</taxon>
        <taxon>Bacillati</taxon>
        <taxon>Bacillota</taxon>
        <taxon>Clostridia</taxon>
        <taxon>Lachnospirales</taxon>
        <taxon>Lachnospiraceae</taxon>
        <taxon>Anaerocolumna</taxon>
    </lineage>
</organism>
<sequence length="302" mass="33742">MEAVGRRERILTRKQRQSRRAYAVILPFFIYIAIWSLLPLVIGLLLGFTDFNALNGLPKWVGLKNFTTFFSSKDYLTLLGRQMWMGSLCLVANVVLSFMLALALNIKHPLRGFFRTSVYIPNIAAAAITSGVFIALLNPFNGGINMFFKSLGMDPIIWNYSQFWMVFWIIVFFVWRSAGPAAIIWLGGLQSIDPSLYEAAKVDGAGRFQQILYITIPGLRFIAAYILLTGLIGVMQMFDVVMLISHGNPYGKTDVLMYRIYRDGVVSFNMGMAGAASTVLGLVTIVIAFLVFIVISKGDNNE</sequence>
<comment type="similarity">
    <text evidence="7">Belongs to the binding-protein-dependent transport system permease family.</text>
</comment>
<reference evidence="9 10" key="1">
    <citation type="submission" date="2020-08" db="EMBL/GenBank/DDBJ databases">
        <title>Draft genome sequencing of an Anaerocolumna strain isolated from anoxic soil subjected to BSD treatment.</title>
        <authorList>
            <person name="Uek A."/>
            <person name="Tonouchi A."/>
        </authorList>
    </citation>
    <scope>NUCLEOTIDE SEQUENCE [LARGE SCALE GENOMIC DNA]</scope>
    <source>
        <strain evidence="9 10">CTTW</strain>
    </source>
</reference>
<keyword evidence="10" id="KW-1185">Reference proteome</keyword>
<feature type="transmembrane region" description="Helical" evidence="7">
    <location>
        <begin position="118"/>
        <end position="137"/>
    </location>
</feature>